<evidence type="ECO:0000256" key="2">
    <source>
        <dbReference type="SAM" id="Phobius"/>
    </source>
</evidence>
<feature type="region of interest" description="Disordered" evidence="1">
    <location>
        <begin position="12"/>
        <end position="34"/>
    </location>
</feature>
<dbReference type="EMBL" id="QZWG01000002">
    <property type="protein sequence ID" value="RZC25245.1"/>
    <property type="molecule type" value="Genomic_DNA"/>
</dbReference>
<organism evidence="3 4">
    <name type="scientific">Glycine soja</name>
    <name type="common">Wild soybean</name>
    <dbReference type="NCBI Taxonomy" id="3848"/>
    <lineage>
        <taxon>Eukaryota</taxon>
        <taxon>Viridiplantae</taxon>
        <taxon>Streptophyta</taxon>
        <taxon>Embryophyta</taxon>
        <taxon>Tracheophyta</taxon>
        <taxon>Spermatophyta</taxon>
        <taxon>Magnoliopsida</taxon>
        <taxon>eudicotyledons</taxon>
        <taxon>Gunneridae</taxon>
        <taxon>Pentapetalae</taxon>
        <taxon>rosids</taxon>
        <taxon>fabids</taxon>
        <taxon>Fabales</taxon>
        <taxon>Fabaceae</taxon>
        <taxon>Papilionoideae</taxon>
        <taxon>50 kb inversion clade</taxon>
        <taxon>NPAAA clade</taxon>
        <taxon>indigoferoid/millettioid clade</taxon>
        <taxon>Phaseoleae</taxon>
        <taxon>Glycine</taxon>
        <taxon>Glycine subgen. Soja</taxon>
    </lineage>
</organism>
<dbReference type="AlphaFoldDB" id="A0A445LPW5"/>
<protein>
    <submittedName>
        <fullName evidence="3">Uncharacterized protein</fullName>
    </submittedName>
</protein>
<keyword evidence="2" id="KW-0812">Transmembrane</keyword>
<accession>A0A445LPW5</accession>
<evidence type="ECO:0000256" key="1">
    <source>
        <dbReference type="SAM" id="MobiDB-lite"/>
    </source>
</evidence>
<keyword evidence="4" id="KW-1185">Reference proteome</keyword>
<dbReference type="Proteomes" id="UP000289340">
    <property type="component" value="Chromosome 2"/>
</dbReference>
<evidence type="ECO:0000313" key="3">
    <source>
        <dbReference type="EMBL" id="RZC25245.1"/>
    </source>
</evidence>
<feature type="transmembrane region" description="Helical" evidence="2">
    <location>
        <begin position="53"/>
        <end position="77"/>
    </location>
</feature>
<comment type="caution">
    <text evidence="3">The sequence shown here is derived from an EMBL/GenBank/DDBJ whole genome shotgun (WGS) entry which is preliminary data.</text>
</comment>
<feature type="transmembrane region" description="Helical" evidence="2">
    <location>
        <begin position="97"/>
        <end position="117"/>
    </location>
</feature>
<proteinExistence type="predicted"/>
<sequence>MLQPYEISIGLKEHSNPVTPKAYTPKSPSGPLPPDSDDDEWFLINRYCMLPMVVLLALSLFMPRGGAVIVVLSMVFVTWSARVRNKLLGLVTRWDEHLGLVGYACFLVYSLFSLLVVF</sequence>
<keyword evidence="2" id="KW-1133">Transmembrane helix</keyword>
<keyword evidence="2" id="KW-0472">Membrane</keyword>
<gene>
    <name evidence="3" type="ORF">D0Y65_004085</name>
</gene>
<name>A0A445LPW5_GLYSO</name>
<evidence type="ECO:0000313" key="4">
    <source>
        <dbReference type="Proteomes" id="UP000289340"/>
    </source>
</evidence>
<reference evidence="3 4" key="1">
    <citation type="submission" date="2018-09" db="EMBL/GenBank/DDBJ databases">
        <title>A high-quality reference genome of wild soybean provides a powerful tool to mine soybean genomes.</title>
        <authorList>
            <person name="Xie M."/>
            <person name="Chung C.Y.L."/>
            <person name="Li M.-W."/>
            <person name="Wong F.-L."/>
            <person name="Chan T.-F."/>
            <person name="Lam H.-M."/>
        </authorList>
    </citation>
    <scope>NUCLEOTIDE SEQUENCE [LARGE SCALE GENOMIC DNA]</scope>
    <source>
        <strain evidence="4">cv. W05</strain>
        <tissue evidence="3">Hypocotyl of etiolated seedlings</tissue>
    </source>
</reference>